<accession>A0A3N4K2H5</accession>
<dbReference type="Proteomes" id="UP000276215">
    <property type="component" value="Unassembled WGS sequence"/>
</dbReference>
<name>A0A3N4K2H5_9PEZI</name>
<organism evidence="1 2">
    <name type="scientific">Choiromyces venosus 120613-1</name>
    <dbReference type="NCBI Taxonomy" id="1336337"/>
    <lineage>
        <taxon>Eukaryota</taxon>
        <taxon>Fungi</taxon>
        <taxon>Dikarya</taxon>
        <taxon>Ascomycota</taxon>
        <taxon>Pezizomycotina</taxon>
        <taxon>Pezizomycetes</taxon>
        <taxon>Pezizales</taxon>
        <taxon>Tuberaceae</taxon>
        <taxon>Choiromyces</taxon>
    </lineage>
</organism>
<proteinExistence type="predicted"/>
<reference evidence="1 2" key="1">
    <citation type="journal article" date="2018" name="Nat. Ecol. Evol.">
        <title>Pezizomycetes genomes reveal the molecular basis of ectomycorrhizal truffle lifestyle.</title>
        <authorList>
            <person name="Murat C."/>
            <person name="Payen T."/>
            <person name="Noel B."/>
            <person name="Kuo A."/>
            <person name="Morin E."/>
            <person name="Chen J."/>
            <person name="Kohler A."/>
            <person name="Krizsan K."/>
            <person name="Balestrini R."/>
            <person name="Da Silva C."/>
            <person name="Montanini B."/>
            <person name="Hainaut M."/>
            <person name="Levati E."/>
            <person name="Barry K.W."/>
            <person name="Belfiori B."/>
            <person name="Cichocki N."/>
            <person name="Clum A."/>
            <person name="Dockter R.B."/>
            <person name="Fauchery L."/>
            <person name="Guy J."/>
            <person name="Iotti M."/>
            <person name="Le Tacon F."/>
            <person name="Lindquist E.A."/>
            <person name="Lipzen A."/>
            <person name="Malagnac F."/>
            <person name="Mello A."/>
            <person name="Molinier V."/>
            <person name="Miyauchi S."/>
            <person name="Poulain J."/>
            <person name="Riccioni C."/>
            <person name="Rubini A."/>
            <person name="Sitrit Y."/>
            <person name="Splivallo R."/>
            <person name="Traeger S."/>
            <person name="Wang M."/>
            <person name="Zifcakova L."/>
            <person name="Wipf D."/>
            <person name="Zambonelli A."/>
            <person name="Paolocci F."/>
            <person name="Nowrousian M."/>
            <person name="Ottonello S."/>
            <person name="Baldrian P."/>
            <person name="Spatafora J.W."/>
            <person name="Henrissat B."/>
            <person name="Nagy L.G."/>
            <person name="Aury J.M."/>
            <person name="Wincker P."/>
            <person name="Grigoriev I.V."/>
            <person name="Bonfante P."/>
            <person name="Martin F.M."/>
        </authorList>
    </citation>
    <scope>NUCLEOTIDE SEQUENCE [LARGE SCALE GENOMIC DNA]</scope>
    <source>
        <strain evidence="1 2">120613-1</strain>
    </source>
</reference>
<dbReference type="EMBL" id="ML120363">
    <property type="protein sequence ID" value="RPB03402.1"/>
    <property type="molecule type" value="Genomic_DNA"/>
</dbReference>
<evidence type="ECO:0000313" key="1">
    <source>
        <dbReference type="EMBL" id="RPB03402.1"/>
    </source>
</evidence>
<keyword evidence="2" id="KW-1185">Reference proteome</keyword>
<protein>
    <submittedName>
        <fullName evidence="1">Uncharacterized protein</fullName>
    </submittedName>
</protein>
<sequence length="129" mass="14581">MMVRRISRPSTSPFSLWEQGYLAGLRDAGMSVHDIQAETGVSKRLISKYMSGDLATPLPHPIESKQEEDDAILNAATKKPHISLAEINENIIPDHLLTTGTLKRHFKEKDMHKWLAAIHPELEEKDTTR</sequence>
<dbReference type="AlphaFoldDB" id="A0A3N4K2H5"/>
<gene>
    <name evidence="1" type="ORF">L873DRAFT_1787174</name>
</gene>
<evidence type="ECO:0000313" key="2">
    <source>
        <dbReference type="Proteomes" id="UP000276215"/>
    </source>
</evidence>